<dbReference type="Gene3D" id="2.20.70.150">
    <property type="match status" value="1"/>
</dbReference>
<proteinExistence type="predicted"/>
<feature type="region of interest" description="Disordered" evidence="1">
    <location>
        <begin position="48"/>
        <end position="74"/>
    </location>
</feature>
<protein>
    <submittedName>
        <fullName evidence="3">Cupin domain-containing protein</fullName>
    </submittedName>
</protein>
<dbReference type="SUPFAM" id="SSF51182">
    <property type="entry name" value="RmlC-like cupins"/>
    <property type="match status" value="1"/>
</dbReference>
<dbReference type="PANTHER" id="PTHR36156">
    <property type="entry name" value="SLR2101 PROTEIN"/>
    <property type="match status" value="1"/>
</dbReference>
<accession>A0AAU1U5M1</accession>
<dbReference type="AlphaFoldDB" id="A0AAU1U5M1"/>
<evidence type="ECO:0000256" key="1">
    <source>
        <dbReference type="SAM" id="MobiDB-lite"/>
    </source>
</evidence>
<dbReference type="Pfam" id="PF07883">
    <property type="entry name" value="Cupin_2"/>
    <property type="match status" value="1"/>
</dbReference>
<sequence length="195" mass="20972">MSSAQVLKPVRRIVTGHTAKGRSTIVNDGPTPNVFVSTDVEGFGAIVPWQTEPGDLSNDDNNDPAPAEAEVPMSPKLGGTVFRIASFPPDESYSDAAADSLFGDIGGDHARDAAQDTEGDRHFWFHRTDSLDYAIVLEGEIWLLTDEEETLARTGDVIIQRGTNHSWANRSDRTCRMAFVLMGALPVGSAASVVS</sequence>
<dbReference type="PANTHER" id="PTHR36156:SF2">
    <property type="entry name" value="CUPIN TYPE-2 DOMAIN-CONTAINING PROTEIN"/>
    <property type="match status" value="1"/>
</dbReference>
<dbReference type="InterPro" id="IPR014710">
    <property type="entry name" value="RmlC-like_jellyroll"/>
</dbReference>
<evidence type="ECO:0000313" key="3">
    <source>
        <dbReference type="EMBL" id="WTS12002.1"/>
    </source>
</evidence>
<dbReference type="Gene3D" id="2.60.120.10">
    <property type="entry name" value="Jelly Rolls"/>
    <property type="match status" value="1"/>
</dbReference>
<organism evidence="3">
    <name type="scientific">Streptomyces sp. NBC_00119</name>
    <dbReference type="NCBI Taxonomy" id="2975659"/>
    <lineage>
        <taxon>Bacteria</taxon>
        <taxon>Bacillati</taxon>
        <taxon>Actinomycetota</taxon>
        <taxon>Actinomycetes</taxon>
        <taxon>Kitasatosporales</taxon>
        <taxon>Streptomycetaceae</taxon>
        <taxon>Streptomyces</taxon>
    </lineage>
</organism>
<reference evidence="3" key="1">
    <citation type="submission" date="2022-10" db="EMBL/GenBank/DDBJ databases">
        <title>The complete genomes of actinobacterial strains from the NBC collection.</title>
        <authorList>
            <person name="Joergensen T.S."/>
            <person name="Alvarez Arevalo M."/>
            <person name="Sterndorff E.B."/>
            <person name="Faurdal D."/>
            <person name="Vuksanovic O."/>
            <person name="Mourched A.-S."/>
            <person name="Charusanti P."/>
            <person name="Shaw S."/>
            <person name="Blin K."/>
            <person name="Weber T."/>
        </authorList>
    </citation>
    <scope>NUCLEOTIDE SEQUENCE</scope>
    <source>
        <strain evidence="3">NBC_00119</strain>
    </source>
</reference>
<dbReference type="InterPro" id="IPR011051">
    <property type="entry name" value="RmlC_Cupin_sf"/>
</dbReference>
<evidence type="ECO:0000259" key="2">
    <source>
        <dbReference type="Pfam" id="PF07883"/>
    </source>
</evidence>
<gene>
    <name evidence="3" type="ORF">OHU69_13745</name>
</gene>
<dbReference type="EMBL" id="CP108195">
    <property type="protein sequence ID" value="WTS12002.1"/>
    <property type="molecule type" value="Genomic_DNA"/>
</dbReference>
<name>A0AAU1U5M1_9ACTN</name>
<dbReference type="InterPro" id="IPR047142">
    <property type="entry name" value="OryJ/VirC-like"/>
</dbReference>
<dbReference type="InterPro" id="IPR013096">
    <property type="entry name" value="Cupin_2"/>
</dbReference>
<feature type="domain" description="Cupin type-2" evidence="2">
    <location>
        <begin position="122"/>
        <end position="180"/>
    </location>
</feature>
<dbReference type="CDD" id="cd02231">
    <property type="entry name" value="cupin_BLL6423-like"/>
    <property type="match status" value="1"/>
</dbReference>